<feature type="region of interest" description="Disordered" evidence="1">
    <location>
        <begin position="56"/>
        <end position="98"/>
    </location>
</feature>
<feature type="compositionally biased region" description="Basic and acidic residues" evidence="1">
    <location>
        <begin position="61"/>
        <end position="95"/>
    </location>
</feature>
<evidence type="ECO:0000313" key="2">
    <source>
        <dbReference type="EMBL" id="HHO74176.1"/>
    </source>
</evidence>
<organism evidence="2">
    <name type="scientific">Thermocrinis ruber</name>
    <dbReference type="NCBI Taxonomy" id="75906"/>
    <lineage>
        <taxon>Bacteria</taxon>
        <taxon>Pseudomonadati</taxon>
        <taxon>Aquificota</taxon>
        <taxon>Aquificia</taxon>
        <taxon>Aquificales</taxon>
        <taxon>Aquificaceae</taxon>
        <taxon>Thermocrinis</taxon>
    </lineage>
</organism>
<dbReference type="AlphaFoldDB" id="A0A7C5X412"/>
<accession>A0A7C5X412</accession>
<proteinExistence type="predicted"/>
<protein>
    <submittedName>
        <fullName evidence="2">Uncharacterized protein</fullName>
    </submittedName>
</protein>
<gene>
    <name evidence="2" type="ORF">ENN04_05985</name>
</gene>
<comment type="caution">
    <text evidence="2">The sequence shown here is derived from an EMBL/GenBank/DDBJ whole genome shotgun (WGS) entry which is preliminary data.</text>
</comment>
<evidence type="ECO:0000256" key="1">
    <source>
        <dbReference type="SAM" id="MobiDB-lite"/>
    </source>
</evidence>
<sequence length="249" mass="28752">MRIRVNSFVVSGLIHVVLISALFVEFKPQVKEEKKVPEWTNLVLMESDIPISKLTSGKLESQQKEGGLHEGKGKAKEKKEDEGIKQKHSPTEDTGIRQGLNKPIISDEEAIKGFRELAVLFFLRKGQKLLREWVDERGIIHRELFDYDYRKYVGTIWVKAVFSEDGLIIPDSIQVVQKSENMSEEAVQYWINHIKKLDMAARYRRKFTVIFPICIRAVLDDKIIDGKVLDLYPKQCENLNLKNLEEGGR</sequence>
<dbReference type="EMBL" id="DSAC01000070">
    <property type="protein sequence ID" value="HHO74176.1"/>
    <property type="molecule type" value="Genomic_DNA"/>
</dbReference>
<reference evidence="2" key="1">
    <citation type="journal article" date="2020" name="mSystems">
        <title>Genome- and Community-Level Interaction Insights into Carbon Utilization and Element Cycling Functions of Hydrothermarchaeota in Hydrothermal Sediment.</title>
        <authorList>
            <person name="Zhou Z."/>
            <person name="Liu Y."/>
            <person name="Xu W."/>
            <person name="Pan J."/>
            <person name="Luo Z.H."/>
            <person name="Li M."/>
        </authorList>
    </citation>
    <scope>NUCLEOTIDE SEQUENCE [LARGE SCALE GENOMIC DNA]</scope>
    <source>
        <strain evidence="2">SpSt-114</strain>
    </source>
</reference>
<name>A0A7C5X412_9AQUI</name>